<dbReference type="PROSITE" id="PS00373">
    <property type="entry name" value="GART"/>
    <property type="match status" value="1"/>
</dbReference>
<dbReference type="CDD" id="cd08645">
    <property type="entry name" value="FMT_core_GART"/>
    <property type="match status" value="1"/>
</dbReference>
<name>A0A849ASV6_9MICO</name>
<keyword evidence="3 6" id="KW-0658">Purine biosynthesis</keyword>
<evidence type="ECO:0000256" key="6">
    <source>
        <dbReference type="HAMAP-Rule" id="MF_01930"/>
    </source>
</evidence>
<dbReference type="HAMAP" id="MF_01930">
    <property type="entry name" value="PurN"/>
    <property type="match status" value="1"/>
</dbReference>
<dbReference type="PANTHER" id="PTHR43369:SF2">
    <property type="entry name" value="PHOSPHORIBOSYLGLYCINAMIDE FORMYLTRANSFERASE"/>
    <property type="match status" value="1"/>
</dbReference>
<feature type="binding site" evidence="6">
    <location>
        <position position="111"/>
    </location>
    <ligand>
        <name>(6R)-10-formyltetrahydrofolate</name>
        <dbReference type="ChEBI" id="CHEBI:195366"/>
    </ligand>
</feature>
<dbReference type="Gene3D" id="3.40.50.170">
    <property type="entry name" value="Formyl transferase, N-terminal domain"/>
    <property type="match status" value="1"/>
</dbReference>
<comment type="similarity">
    <text evidence="4 6">Belongs to the GART family.</text>
</comment>
<dbReference type="Proteomes" id="UP000549517">
    <property type="component" value="Unassembled WGS sequence"/>
</dbReference>
<proteinExistence type="inferred from homology"/>
<evidence type="ECO:0000256" key="1">
    <source>
        <dbReference type="ARBA" id="ARBA00005054"/>
    </source>
</evidence>
<dbReference type="InterPro" id="IPR004607">
    <property type="entry name" value="GART"/>
</dbReference>
<dbReference type="InterPro" id="IPR001555">
    <property type="entry name" value="GART_AS"/>
</dbReference>
<feature type="binding site" evidence="6">
    <location>
        <begin position="94"/>
        <end position="97"/>
    </location>
    <ligand>
        <name>(6R)-10-formyltetrahydrofolate</name>
        <dbReference type="ChEBI" id="CHEBI:195366"/>
    </ligand>
</feature>
<dbReference type="InterPro" id="IPR002376">
    <property type="entry name" value="Formyl_transf_N"/>
</dbReference>
<dbReference type="GO" id="GO:0006189">
    <property type="term" value="P:'de novo' IMP biosynthetic process"/>
    <property type="evidence" value="ECO:0007669"/>
    <property type="project" value="UniProtKB-UniRule"/>
</dbReference>
<feature type="site" description="Raises pKa of active site His" evidence="6">
    <location>
        <position position="149"/>
    </location>
</feature>
<dbReference type="UniPathway" id="UPA00074">
    <property type="reaction ID" value="UER00126"/>
</dbReference>
<evidence type="ECO:0000256" key="3">
    <source>
        <dbReference type="ARBA" id="ARBA00022755"/>
    </source>
</evidence>
<dbReference type="SUPFAM" id="SSF53328">
    <property type="entry name" value="Formyltransferase"/>
    <property type="match status" value="1"/>
</dbReference>
<comment type="caution">
    <text evidence="6">Lacks conserved residue(s) required for the propagation of feature annotation.</text>
</comment>
<evidence type="ECO:0000256" key="4">
    <source>
        <dbReference type="ARBA" id="ARBA00038440"/>
    </source>
</evidence>
<dbReference type="AlphaFoldDB" id="A0A849ASV6"/>
<feature type="domain" description="Formyl transferase N-terminal" evidence="7">
    <location>
        <begin position="5"/>
        <end position="186"/>
    </location>
</feature>
<comment type="caution">
    <text evidence="8">The sequence shown here is derived from an EMBL/GenBank/DDBJ whole genome shotgun (WGS) entry which is preliminary data.</text>
</comment>
<comment type="function">
    <text evidence="6">Catalyzes the transfer of a formyl group from 10-formyltetrahydrofolate to 5-phospho-ribosyl-glycinamide (GAR), producing 5-phospho-ribosyl-N-formylglycinamide (FGAR) and tetrahydrofolate.</text>
</comment>
<keyword evidence="2 6" id="KW-0808">Transferase</keyword>
<evidence type="ECO:0000313" key="9">
    <source>
        <dbReference type="Proteomes" id="UP000549517"/>
    </source>
</evidence>
<gene>
    <name evidence="6" type="primary">purN</name>
    <name evidence="8" type="ORF">HLA91_12895</name>
</gene>
<evidence type="ECO:0000256" key="5">
    <source>
        <dbReference type="ARBA" id="ARBA00047664"/>
    </source>
</evidence>
<dbReference type="GO" id="GO:0004644">
    <property type="term" value="F:phosphoribosylglycinamide formyltransferase activity"/>
    <property type="evidence" value="ECO:0007669"/>
    <property type="project" value="UniProtKB-UniRule"/>
</dbReference>
<dbReference type="InterPro" id="IPR036477">
    <property type="entry name" value="Formyl_transf_N_sf"/>
</dbReference>
<accession>A0A849ASV6</accession>
<evidence type="ECO:0000313" key="8">
    <source>
        <dbReference type="EMBL" id="NNG80258.1"/>
    </source>
</evidence>
<feature type="active site" description="Proton donor" evidence="6">
    <location>
        <position position="113"/>
    </location>
</feature>
<dbReference type="NCBIfam" id="TIGR00639">
    <property type="entry name" value="PurN"/>
    <property type="match status" value="1"/>
</dbReference>
<protein>
    <recommendedName>
        <fullName evidence="6">Phosphoribosylglycinamide formyltransferase</fullName>
        <ecNumber evidence="6">2.1.2.2</ecNumber>
    </recommendedName>
    <alternativeName>
        <fullName evidence="6">5'-phosphoribosylglycinamide transformylase</fullName>
    </alternativeName>
    <alternativeName>
        <fullName evidence="6">GAR transformylase</fullName>
        <shortName evidence="6">GART</shortName>
    </alternativeName>
</protein>
<dbReference type="GO" id="GO:0005829">
    <property type="term" value="C:cytosol"/>
    <property type="evidence" value="ECO:0007669"/>
    <property type="project" value="TreeGrafter"/>
</dbReference>
<dbReference type="Pfam" id="PF00551">
    <property type="entry name" value="Formyl_trans_N"/>
    <property type="match status" value="1"/>
</dbReference>
<sequence length="211" mass="22328">MTAVRLVTLASGSGSLTQAVIDAFTTAAPAADVTLAAVGSDRPDAPVLDRARGAGLDTFVVAPRDFASRDEWNRALAEAVAGYQPDWVVSAGFMRILGPDFISRFPQRIINTHPALLPSFPGAHGVRDALAYGVKVTGSTIHLVDEGVDTGPIIAQQPVLVEADDTEDTLHERIRQVERGLLVDVLTHLASGDLHVAGRRVTGFSGRDSID</sequence>
<dbReference type="EC" id="2.1.2.2" evidence="6"/>
<feature type="binding site" evidence="6">
    <location>
        <position position="69"/>
    </location>
    <ligand>
        <name>(6R)-10-formyltetrahydrofolate</name>
        <dbReference type="ChEBI" id="CHEBI:195366"/>
    </ligand>
</feature>
<dbReference type="EMBL" id="JABEMC010000012">
    <property type="protein sequence ID" value="NNG80258.1"/>
    <property type="molecule type" value="Genomic_DNA"/>
</dbReference>
<evidence type="ECO:0000259" key="7">
    <source>
        <dbReference type="Pfam" id="PF00551"/>
    </source>
</evidence>
<dbReference type="FunFam" id="3.40.50.170:FF:000008">
    <property type="entry name" value="Phosphoribosylglycinamide formyltransferase"/>
    <property type="match status" value="1"/>
</dbReference>
<reference evidence="8 9" key="1">
    <citation type="submission" date="2020-05" db="EMBL/GenBank/DDBJ databases">
        <title>MicrobeNet Type strains.</title>
        <authorList>
            <person name="Nicholson A.C."/>
        </authorList>
    </citation>
    <scope>NUCLEOTIDE SEQUENCE [LARGE SCALE GENOMIC DNA]</scope>
    <source>
        <strain evidence="8 9">CCUG 46604</strain>
    </source>
</reference>
<evidence type="ECO:0000256" key="2">
    <source>
        <dbReference type="ARBA" id="ARBA00022679"/>
    </source>
</evidence>
<comment type="pathway">
    <text evidence="1 6">Purine metabolism; IMP biosynthesis via de novo pathway; N(2)-formyl-N(1)-(5-phospho-D-ribosyl)glycinamide from N(1)-(5-phospho-D-ribosyl)glycinamide (10-formyl THF route): step 1/1.</text>
</comment>
<organism evidence="8 9">
    <name type="scientific">Brevibacterium luteolum</name>
    <dbReference type="NCBI Taxonomy" id="199591"/>
    <lineage>
        <taxon>Bacteria</taxon>
        <taxon>Bacillati</taxon>
        <taxon>Actinomycetota</taxon>
        <taxon>Actinomycetes</taxon>
        <taxon>Micrococcales</taxon>
        <taxon>Brevibacteriaceae</taxon>
        <taxon>Brevibacterium</taxon>
    </lineage>
</organism>
<comment type="catalytic activity">
    <reaction evidence="5 6">
        <text>N(1)-(5-phospho-beta-D-ribosyl)glycinamide + (6R)-10-formyltetrahydrofolate = N(2)-formyl-N(1)-(5-phospho-beta-D-ribosyl)glycinamide + (6S)-5,6,7,8-tetrahydrofolate + H(+)</text>
        <dbReference type="Rhea" id="RHEA:15053"/>
        <dbReference type="ChEBI" id="CHEBI:15378"/>
        <dbReference type="ChEBI" id="CHEBI:57453"/>
        <dbReference type="ChEBI" id="CHEBI:143788"/>
        <dbReference type="ChEBI" id="CHEBI:147286"/>
        <dbReference type="ChEBI" id="CHEBI:195366"/>
        <dbReference type="EC" id="2.1.2.2"/>
    </reaction>
</comment>
<dbReference type="PANTHER" id="PTHR43369">
    <property type="entry name" value="PHOSPHORIBOSYLGLYCINAMIDE FORMYLTRANSFERASE"/>
    <property type="match status" value="1"/>
</dbReference>